<name>A0A437AQB2_9MICR</name>
<keyword evidence="1" id="KW-0812">Transmembrane</keyword>
<dbReference type="Proteomes" id="UP000282876">
    <property type="component" value="Unassembled WGS sequence"/>
</dbReference>
<accession>A0A437AQB2</accession>
<dbReference type="EMBL" id="RCSS01000010">
    <property type="protein sequence ID" value="RVD93431.1"/>
    <property type="molecule type" value="Genomic_DNA"/>
</dbReference>
<evidence type="ECO:0000313" key="2">
    <source>
        <dbReference type="EMBL" id="RVD93431.1"/>
    </source>
</evidence>
<dbReference type="AlphaFoldDB" id="A0A437AQB2"/>
<feature type="non-terminal residue" evidence="2">
    <location>
        <position position="1"/>
    </location>
</feature>
<feature type="transmembrane region" description="Helical" evidence="1">
    <location>
        <begin position="168"/>
        <end position="192"/>
    </location>
</feature>
<keyword evidence="3" id="KW-1185">Reference proteome</keyword>
<evidence type="ECO:0000256" key="1">
    <source>
        <dbReference type="SAM" id="Phobius"/>
    </source>
</evidence>
<protein>
    <submittedName>
        <fullName evidence="2">Uncharacterized protein</fullName>
    </submittedName>
</protein>
<keyword evidence="1" id="KW-0472">Membrane</keyword>
<sequence length="194" mass="23279">NNKLIDEILINIEESVIKIQVFIYVLRHHIFLHCYLDKNGMVYNENDESRSIYKFLREDTILMKANFLTTSPTDVYRSIKNKDLEKNRFYRLIFFVHENKEKIVSIPKLKSNEHIKNMIDRVNYFISECFDIVKENGVTKYDLKKNIPHPEINAAFRIYKIRDTISNWASMGFIVLIGYVLYRFLFMLAFLFND</sequence>
<comment type="caution">
    <text evidence="2">The sequence shown here is derived from an EMBL/GenBank/DDBJ whole genome shotgun (WGS) entry which is preliminary data.</text>
</comment>
<evidence type="ECO:0000313" key="3">
    <source>
        <dbReference type="Proteomes" id="UP000282876"/>
    </source>
</evidence>
<organism evidence="2 3">
    <name type="scientific">Tubulinosema ratisbonensis</name>
    <dbReference type="NCBI Taxonomy" id="291195"/>
    <lineage>
        <taxon>Eukaryota</taxon>
        <taxon>Fungi</taxon>
        <taxon>Fungi incertae sedis</taxon>
        <taxon>Microsporidia</taxon>
        <taxon>Tubulinosematoidea</taxon>
        <taxon>Tubulinosematidae</taxon>
        <taxon>Tubulinosema</taxon>
    </lineage>
</organism>
<gene>
    <name evidence="2" type="ORF">TUBRATIS_000370</name>
</gene>
<keyword evidence="1" id="KW-1133">Transmembrane helix</keyword>
<reference evidence="2 3" key="1">
    <citation type="submission" date="2018-10" db="EMBL/GenBank/DDBJ databases">
        <title>Draft genome sequence of the microsporidian Tubulinosema ratisbonensis.</title>
        <authorList>
            <person name="Polonais V."/>
            <person name="Peyretaillade E."/>
            <person name="Niehus S."/>
            <person name="Wawrzyniak I."/>
            <person name="Franchet A."/>
            <person name="Gaspin C."/>
            <person name="Reichstadt M."/>
            <person name="Belser C."/>
            <person name="Labadie K."/>
            <person name="Delbac F."/>
            <person name="Ferrandon D."/>
        </authorList>
    </citation>
    <scope>NUCLEOTIDE SEQUENCE [LARGE SCALE GENOMIC DNA]</scope>
    <source>
        <strain evidence="2 3">Franzen</strain>
    </source>
</reference>
<dbReference type="VEuPathDB" id="MicrosporidiaDB:TUBRATIS_000370"/>
<proteinExistence type="predicted"/>